<evidence type="ECO:0000313" key="3">
    <source>
        <dbReference type="Proteomes" id="UP000007880"/>
    </source>
</evidence>
<dbReference type="Proteomes" id="UP000007880">
    <property type="component" value="Chromosome"/>
</dbReference>
<evidence type="ECO:0000259" key="1">
    <source>
        <dbReference type="PROSITE" id="PS50206"/>
    </source>
</evidence>
<dbReference type="InterPro" id="IPR050229">
    <property type="entry name" value="GlpE_sulfurtransferase"/>
</dbReference>
<dbReference type="PANTHER" id="PTHR43031">
    <property type="entry name" value="FAD-DEPENDENT OXIDOREDUCTASE"/>
    <property type="match status" value="1"/>
</dbReference>
<dbReference type="STRING" id="926550.CLDAP_39730"/>
<organism evidence="2 3">
    <name type="scientific">Caldilinea aerophila (strain DSM 14535 / JCM 11387 / NBRC 104270 / STL-6-O1)</name>
    <dbReference type="NCBI Taxonomy" id="926550"/>
    <lineage>
        <taxon>Bacteria</taxon>
        <taxon>Bacillati</taxon>
        <taxon>Chloroflexota</taxon>
        <taxon>Caldilineae</taxon>
        <taxon>Caldilineales</taxon>
        <taxon>Caldilineaceae</taxon>
        <taxon>Caldilinea</taxon>
    </lineage>
</organism>
<evidence type="ECO:0000313" key="2">
    <source>
        <dbReference type="EMBL" id="BAM02013.1"/>
    </source>
</evidence>
<dbReference type="eggNOG" id="COG0607">
    <property type="taxonomic scope" value="Bacteria"/>
</dbReference>
<proteinExistence type="predicted"/>
<dbReference type="EMBL" id="AP012337">
    <property type="protein sequence ID" value="BAM02013.1"/>
    <property type="molecule type" value="Genomic_DNA"/>
</dbReference>
<dbReference type="PANTHER" id="PTHR43031:SF17">
    <property type="entry name" value="SULFURTRANSFERASE YTWF-RELATED"/>
    <property type="match status" value="1"/>
</dbReference>
<dbReference type="Gene3D" id="3.40.250.10">
    <property type="entry name" value="Rhodanese-like domain"/>
    <property type="match status" value="1"/>
</dbReference>
<dbReference type="SMART" id="SM00450">
    <property type="entry name" value="RHOD"/>
    <property type="match status" value="1"/>
</dbReference>
<dbReference type="KEGG" id="cap:CLDAP_39730"/>
<dbReference type="InterPro" id="IPR036873">
    <property type="entry name" value="Rhodanese-like_dom_sf"/>
</dbReference>
<dbReference type="PROSITE" id="PS50206">
    <property type="entry name" value="RHODANESE_3"/>
    <property type="match status" value="1"/>
</dbReference>
<reference evidence="2 3" key="1">
    <citation type="submission" date="2012-02" db="EMBL/GenBank/DDBJ databases">
        <title>Complete genome sequence of Caldilinea aerophila DSM 14535 (= NBRC 102666).</title>
        <authorList>
            <person name="Oguchi A."/>
            <person name="Hosoyama A."/>
            <person name="Sekine M."/>
            <person name="Fukai R."/>
            <person name="Kato Y."/>
            <person name="Nakamura S."/>
            <person name="Hanada S."/>
            <person name="Yamazaki S."/>
            <person name="Fujita N."/>
        </authorList>
    </citation>
    <scope>NUCLEOTIDE SEQUENCE [LARGE SCALE GENOMIC DNA]</scope>
    <source>
        <strain evidence="3">DSM 14535 / JCM 11387 / NBRC 104270 / STL-6-O1</strain>
    </source>
</reference>
<dbReference type="AlphaFoldDB" id="I0I9S5"/>
<protein>
    <submittedName>
        <fullName evidence="2">Molybdopterin synthase sulfurylase MoeB</fullName>
    </submittedName>
</protein>
<dbReference type="Pfam" id="PF00581">
    <property type="entry name" value="Rhodanese"/>
    <property type="match status" value="1"/>
</dbReference>
<dbReference type="SUPFAM" id="SSF52821">
    <property type="entry name" value="Rhodanese/Cell cycle control phosphatase"/>
    <property type="match status" value="1"/>
</dbReference>
<feature type="domain" description="Rhodanese" evidence="1">
    <location>
        <begin position="49"/>
        <end position="136"/>
    </location>
</feature>
<accession>I0I9S5</accession>
<dbReference type="InterPro" id="IPR001763">
    <property type="entry name" value="Rhodanese-like_dom"/>
</dbReference>
<sequence>MSWLNLLKNFLRRPASVQPPIVLSPPEPDPEEIVVPELTPREVQERLQTDQPPLLLDVREPYEWRQARIPGALHIPMNSVPARLNELPKERPIVVFCAHGMRSFGVTHFLRQQGWEAFNLAGGITQWHIQGGEVDQGGAWKGG</sequence>
<keyword evidence="3" id="KW-1185">Reference proteome</keyword>
<name>I0I9S5_CALAS</name>
<dbReference type="HOGENOM" id="CLU_089574_13_0_0"/>
<gene>
    <name evidence="2" type="primary">moeB</name>
    <name evidence="2" type="ordered locus">CLDAP_39730</name>
</gene>
<dbReference type="RefSeq" id="WP_014435233.1">
    <property type="nucleotide sequence ID" value="NC_017079.1"/>
</dbReference>